<feature type="region of interest" description="Disordered" evidence="1">
    <location>
        <begin position="197"/>
        <end position="219"/>
    </location>
</feature>
<dbReference type="PANTHER" id="PTHR28096">
    <property type="entry name" value="PROTEIN FAF1"/>
    <property type="match status" value="1"/>
</dbReference>
<reference evidence="2 3" key="1">
    <citation type="submission" date="2016-08" db="EMBL/GenBank/DDBJ databases">
        <title>Whole genome shotgun sequence of Pichia membranifaciens KS47-1.</title>
        <authorList>
            <person name="Konishi M."/>
            <person name="Ishida M."/>
            <person name="Arakawa T."/>
            <person name="Kato Y."/>
            <person name="Horiuchi J."/>
        </authorList>
    </citation>
    <scope>NUCLEOTIDE SEQUENCE [LARGE SCALE GENOMIC DNA]</scope>
    <source>
        <strain evidence="2 3">KS47-1</strain>
    </source>
</reference>
<feature type="compositionally biased region" description="Basic residues" evidence="1">
    <location>
        <begin position="197"/>
        <end position="206"/>
    </location>
</feature>
<dbReference type="GO" id="GO:0005730">
    <property type="term" value="C:nucleolus"/>
    <property type="evidence" value="ECO:0007669"/>
    <property type="project" value="TreeGrafter"/>
</dbReference>
<evidence type="ECO:0000313" key="3">
    <source>
        <dbReference type="Proteomes" id="UP000186136"/>
    </source>
</evidence>
<gene>
    <name evidence="2" type="ORF">PMKS-000633</name>
</gene>
<keyword evidence="3" id="KW-1185">Reference proteome</keyword>
<name>A0A1Q2YCA5_9ASCO</name>
<dbReference type="GO" id="GO:0000462">
    <property type="term" value="P:maturation of SSU-rRNA from tricistronic rRNA transcript (SSU-rRNA, 5.8S rRNA, LSU-rRNA)"/>
    <property type="evidence" value="ECO:0007669"/>
    <property type="project" value="TreeGrafter"/>
</dbReference>
<dbReference type="EMBL" id="BDGI01000024">
    <property type="protein sequence ID" value="GAV27170.1"/>
    <property type="molecule type" value="Genomic_DNA"/>
</dbReference>
<dbReference type="InterPro" id="IPR053030">
    <property type="entry name" value="Ribosomal_biogenesis_FAF1-like"/>
</dbReference>
<sequence length="243" mass="27020">MSAAKMAPIVVKFEDKYSAATVAKPTAVEKKLRRSGKPLTLAELKKKKNEALQQQSAGKGKEGTSAEELKEDIDLQRLLNESHILKNLADERRNTASGAELTLRTLDDPVIGKARVRTLDARMEQLSSINGNKKKLIQLEKMPMKIRQGMIKAQKARILKHEQEAKESGIVMSINKKGQFRKIDNDKAFISKDKLIGRGHSHKGKSKDRGLKIQSVGRSTPNGLVLSANDIAKIQGPQTRRKR</sequence>
<dbReference type="PANTHER" id="PTHR28096:SF1">
    <property type="entry name" value="PROTEIN FAF1"/>
    <property type="match status" value="1"/>
</dbReference>
<protein>
    <submittedName>
        <fullName evidence="2">Uncharacterized protein</fullName>
    </submittedName>
</protein>
<comment type="caution">
    <text evidence="2">The sequence shown here is derived from an EMBL/GenBank/DDBJ whole genome shotgun (WGS) entry which is preliminary data.</text>
</comment>
<proteinExistence type="predicted"/>
<accession>A0A1Q2YCA5</accession>
<dbReference type="AlphaFoldDB" id="A0A1Q2YCA5"/>
<dbReference type="Proteomes" id="UP000186136">
    <property type="component" value="Unassembled WGS sequence"/>
</dbReference>
<evidence type="ECO:0000256" key="1">
    <source>
        <dbReference type="SAM" id="MobiDB-lite"/>
    </source>
</evidence>
<feature type="region of interest" description="Disordered" evidence="1">
    <location>
        <begin position="24"/>
        <end position="67"/>
    </location>
</feature>
<organism evidence="2 3">
    <name type="scientific">Pichia membranifaciens</name>
    <dbReference type="NCBI Taxonomy" id="4926"/>
    <lineage>
        <taxon>Eukaryota</taxon>
        <taxon>Fungi</taxon>
        <taxon>Dikarya</taxon>
        <taxon>Ascomycota</taxon>
        <taxon>Saccharomycotina</taxon>
        <taxon>Pichiomycetes</taxon>
        <taxon>Pichiales</taxon>
        <taxon>Pichiaceae</taxon>
        <taxon>Pichia</taxon>
    </lineage>
</organism>
<evidence type="ECO:0000313" key="2">
    <source>
        <dbReference type="EMBL" id="GAV27170.1"/>
    </source>
</evidence>
<dbReference type="OrthoDB" id="5556956at2759"/>